<dbReference type="AlphaFoldDB" id="A0A5C5Z3N7"/>
<sequence length="387" mass="43676">MNTLDHRQFDQLLRSEGGPHVSIFFAAPQVPRDSEDDRIRLGNRVRETRETLVQNWMPATEAEDFLKPLHDLMTSSEFTMDRRSGMAIFLSDSVWKVFQIYEDVSPRLVVSRSFFLRPLVSIFDTVPPFFVLRISKNHVTLFSASATSISDVSDISFPESFKQQHASVTVDSGFQVHSGNTRTPGKERAVYHGQGGVPDTGKAELTHYLRQLDDVVYKYISNKPGMVILAGVDYETAIYKQIASSDRVAEKTITGNVDQFSPEEMLQRALPIAKECLGNQLQEDASEICDRRHHKVATDPEQVLIAAHEGRINVLFFDKDSELNGSFFEDTRTLQEIRTKPTGQPGDASRDLIEMAMVQTLLHRGRVHGAAKDEMPVDKRMAASLRY</sequence>
<comment type="caution">
    <text evidence="1">The sequence shown here is derived from an EMBL/GenBank/DDBJ whole genome shotgun (WGS) entry which is preliminary data.</text>
</comment>
<keyword evidence="2" id="KW-1185">Reference proteome</keyword>
<reference evidence="1 2" key="1">
    <citation type="submission" date="2019-02" db="EMBL/GenBank/DDBJ databases">
        <title>Deep-cultivation of Planctomycetes and their phenomic and genomic characterization uncovers novel biology.</title>
        <authorList>
            <person name="Wiegand S."/>
            <person name="Jogler M."/>
            <person name="Boedeker C."/>
            <person name="Pinto D."/>
            <person name="Vollmers J."/>
            <person name="Rivas-Marin E."/>
            <person name="Kohn T."/>
            <person name="Peeters S.H."/>
            <person name="Heuer A."/>
            <person name="Rast P."/>
            <person name="Oberbeckmann S."/>
            <person name="Bunk B."/>
            <person name="Jeske O."/>
            <person name="Meyerdierks A."/>
            <person name="Storesund J.E."/>
            <person name="Kallscheuer N."/>
            <person name="Luecker S."/>
            <person name="Lage O.M."/>
            <person name="Pohl T."/>
            <person name="Merkel B.J."/>
            <person name="Hornburger P."/>
            <person name="Mueller R.-W."/>
            <person name="Bruemmer F."/>
            <person name="Labrenz M."/>
            <person name="Spormann A.M."/>
            <person name="Op Den Camp H."/>
            <person name="Overmann J."/>
            <person name="Amann R."/>
            <person name="Jetten M.S.M."/>
            <person name="Mascher T."/>
            <person name="Medema M.H."/>
            <person name="Devos D.P."/>
            <person name="Kaster A.-K."/>
            <person name="Ovreas L."/>
            <person name="Rohde M."/>
            <person name="Galperin M.Y."/>
            <person name="Jogler C."/>
        </authorList>
    </citation>
    <scope>NUCLEOTIDE SEQUENCE [LARGE SCALE GENOMIC DNA]</scope>
    <source>
        <strain evidence="1 2">CA13</strain>
    </source>
</reference>
<accession>A0A5C5Z3N7</accession>
<dbReference type="OrthoDB" id="242138at2"/>
<dbReference type="RefSeq" id="WP_146397615.1">
    <property type="nucleotide sequence ID" value="NZ_SJPJ01000001.1"/>
</dbReference>
<protein>
    <submittedName>
        <fullName evidence="1">Uncharacterized protein</fullName>
    </submittedName>
</protein>
<dbReference type="Proteomes" id="UP000315010">
    <property type="component" value="Unassembled WGS sequence"/>
</dbReference>
<dbReference type="EMBL" id="SJPJ01000001">
    <property type="protein sequence ID" value="TWT81606.1"/>
    <property type="molecule type" value="Genomic_DNA"/>
</dbReference>
<name>A0A5C5Z3N7_9BACT</name>
<gene>
    <name evidence="1" type="ORF">CA13_30590</name>
</gene>
<dbReference type="InterPro" id="IPR040837">
    <property type="entry name" value="Bact_RF_family7"/>
</dbReference>
<proteinExistence type="predicted"/>
<dbReference type="Pfam" id="PF18849">
    <property type="entry name" value="baeRF_family7"/>
    <property type="match status" value="1"/>
</dbReference>
<evidence type="ECO:0000313" key="2">
    <source>
        <dbReference type="Proteomes" id="UP000315010"/>
    </source>
</evidence>
<organism evidence="1 2">
    <name type="scientific">Novipirellula herctigrandis</name>
    <dbReference type="NCBI Taxonomy" id="2527986"/>
    <lineage>
        <taxon>Bacteria</taxon>
        <taxon>Pseudomonadati</taxon>
        <taxon>Planctomycetota</taxon>
        <taxon>Planctomycetia</taxon>
        <taxon>Pirellulales</taxon>
        <taxon>Pirellulaceae</taxon>
        <taxon>Novipirellula</taxon>
    </lineage>
</organism>
<evidence type="ECO:0000313" key="1">
    <source>
        <dbReference type="EMBL" id="TWT81606.1"/>
    </source>
</evidence>